<name>A0A8S5RCJ7_9VIRU</name>
<sequence length="30" mass="3563">MKNYTHKIDRLLISLLILGVIQVVRDRLIE</sequence>
<organism evidence="1">
    <name type="scientific">virus sp. ctx9V1</name>
    <dbReference type="NCBI Taxonomy" id="2828001"/>
    <lineage>
        <taxon>Viruses</taxon>
    </lineage>
</organism>
<protein>
    <submittedName>
        <fullName evidence="1">Uncharacterized protein</fullName>
    </submittedName>
</protein>
<accession>A0A8S5RCJ7</accession>
<evidence type="ECO:0000313" key="1">
    <source>
        <dbReference type="EMBL" id="DAE29142.1"/>
    </source>
</evidence>
<proteinExistence type="predicted"/>
<reference evidence="1" key="1">
    <citation type="journal article" date="2021" name="Proc. Natl. Acad. Sci. U.S.A.">
        <title>A Catalog of Tens of Thousands of Viruses from Human Metagenomes Reveals Hidden Associations with Chronic Diseases.</title>
        <authorList>
            <person name="Tisza M.J."/>
            <person name="Buck C.B."/>
        </authorList>
    </citation>
    <scope>NUCLEOTIDE SEQUENCE</scope>
    <source>
        <strain evidence="1">Ctx9V1</strain>
    </source>
</reference>
<dbReference type="EMBL" id="BK059093">
    <property type="protein sequence ID" value="DAE29142.1"/>
    <property type="molecule type" value="Genomic_DNA"/>
</dbReference>